<dbReference type="Gene3D" id="1.25.40.10">
    <property type="entry name" value="Tetratricopeptide repeat domain"/>
    <property type="match status" value="1"/>
</dbReference>
<evidence type="ECO:0000256" key="5">
    <source>
        <dbReference type="SAM" id="MobiDB-lite"/>
    </source>
</evidence>
<proteinExistence type="inferred from homology"/>
<feature type="region of interest" description="Disordered" evidence="5">
    <location>
        <begin position="437"/>
        <end position="456"/>
    </location>
</feature>
<evidence type="ECO:0000256" key="1">
    <source>
        <dbReference type="ARBA" id="ARBA00005857"/>
    </source>
</evidence>
<dbReference type="Proteomes" id="UP001528673">
    <property type="component" value="Unassembled WGS sequence"/>
</dbReference>
<evidence type="ECO:0000256" key="3">
    <source>
        <dbReference type="ARBA" id="ARBA00022737"/>
    </source>
</evidence>
<dbReference type="InterPro" id="IPR033891">
    <property type="entry name" value="TTC38"/>
</dbReference>
<reference evidence="6 7" key="1">
    <citation type="submission" date="2023-02" db="EMBL/GenBank/DDBJ databases">
        <title>Bacterial whole genomic sequence of Curvibacter sp. HBC61.</title>
        <authorList>
            <person name="Le V."/>
            <person name="Ko S.-R."/>
            <person name="Ahn C.-Y."/>
            <person name="Oh H.-M."/>
        </authorList>
    </citation>
    <scope>NUCLEOTIDE SEQUENCE [LARGE SCALE GENOMIC DNA]</scope>
    <source>
        <strain evidence="6 7">HBC61</strain>
    </source>
</reference>
<gene>
    <name evidence="6" type="ORF">PSQ40_11870</name>
</gene>
<dbReference type="InterPro" id="IPR011990">
    <property type="entry name" value="TPR-like_helical_dom_sf"/>
</dbReference>
<dbReference type="SUPFAM" id="SSF48452">
    <property type="entry name" value="TPR-like"/>
    <property type="match status" value="1"/>
</dbReference>
<name>A0ABT5N2J0_9BURK</name>
<evidence type="ECO:0000313" key="6">
    <source>
        <dbReference type="EMBL" id="MDD0839273.1"/>
    </source>
</evidence>
<dbReference type="CDD" id="cd05804">
    <property type="entry name" value="StaR_like"/>
    <property type="match status" value="1"/>
</dbReference>
<dbReference type="PANTHER" id="PTHR16263:SF4">
    <property type="entry name" value="TETRATRICOPEPTIDE REPEAT PROTEIN 38"/>
    <property type="match status" value="1"/>
</dbReference>
<evidence type="ECO:0000256" key="2">
    <source>
        <dbReference type="ARBA" id="ARBA00019992"/>
    </source>
</evidence>
<comment type="caution">
    <text evidence="6">The sequence shown here is derived from an EMBL/GenBank/DDBJ whole genome shotgun (WGS) entry which is preliminary data.</text>
</comment>
<evidence type="ECO:0000256" key="4">
    <source>
        <dbReference type="ARBA" id="ARBA00022803"/>
    </source>
</evidence>
<keyword evidence="3" id="KW-0677">Repeat</keyword>
<evidence type="ECO:0000313" key="7">
    <source>
        <dbReference type="Proteomes" id="UP001528673"/>
    </source>
</evidence>
<keyword evidence="7" id="KW-1185">Reference proteome</keyword>
<organism evidence="6 7">
    <name type="scientific">Curvibacter cyanobacteriorum</name>
    <dbReference type="NCBI Taxonomy" id="3026422"/>
    <lineage>
        <taxon>Bacteria</taxon>
        <taxon>Pseudomonadati</taxon>
        <taxon>Pseudomonadota</taxon>
        <taxon>Betaproteobacteria</taxon>
        <taxon>Burkholderiales</taxon>
        <taxon>Comamonadaceae</taxon>
        <taxon>Curvibacter</taxon>
    </lineage>
</organism>
<keyword evidence="4" id="KW-0802">TPR repeat</keyword>
<dbReference type="RefSeq" id="WP_273951696.1">
    <property type="nucleotide sequence ID" value="NZ_JAQSIP010000004.1"/>
</dbReference>
<sequence>MSTPPSVHTALAHHADLPCDSLGNPVTLHDPSSLGPVNDFVEGFIRCEARCVRLLDAAADSSPWVQASVAALHLFAENAQAPRQARPFIDRALAGARHATEREQRFIAAVAAWVDGDLARAVALHEEQARLHPRDLVSLKLGQYHLFNQGNSPGMLRLALACAKAASDVPQWHGMAAFGYEQCHLLREAEQRARHALQHCPTEPWAQHALAHVMLTEGRHREGRQFMRQSSGGWQPLNSFMRTHNWWHLALFELELGEHDAVLALYDQQVWGVEKGYSQDQINAVSLLARLELAGVPVGERWRDLGEHLAQREHDHVLPFLDLQYLYGLARAGRTEQAHAWLDSLQAHAQQVHGPLRAAWLEVACPAAQGLLAHATGRAAEAVQALGTALPRLLETGGSHAQRDLFSQIHLDALMRSGQWVGAQNLLQVQANQHPESQRLQRQAHAVRTALGLPTD</sequence>
<dbReference type="PANTHER" id="PTHR16263">
    <property type="entry name" value="TETRATRICOPEPTIDE REPEAT PROTEIN 38"/>
    <property type="match status" value="1"/>
</dbReference>
<protein>
    <recommendedName>
        <fullName evidence="2">Tetratricopeptide repeat protein 38</fullName>
    </recommendedName>
</protein>
<dbReference type="EMBL" id="JAQSIP010000004">
    <property type="protein sequence ID" value="MDD0839273.1"/>
    <property type="molecule type" value="Genomic_DNA"/>
</dbReference>
<accession>A0ABT5N2J0</accession>
<comment type="similarity">
    <text evidence="1">Belongs to the TTC38 family.</text>
</comment>